<dbReference type="InterPro" id="IPR011987">
    <property type="entry name" value="ATPase_V1-cplx_hsu_C"/>
</dbReference>
<evidence type="ECO:0000313" key="8">
    <source>
        <dbReference type="Proteomes" id="UP000238350"/>
    </source>
</evidence>
<evidence type="ECO:0000256" key="4">
    <source>
        <dbReference type="ARBA" id="ARBA00023065"/>
    </source>
</evidence>
<dbReference type="InterPro" id="IPR038497">
    <property type="entry name" value="ATPase_V1-cplx_hsu_C_sf"/>
</dbReference>
<comment type="similarity">
    <text evidence="1 5">Belongs to the V-ATPase H subunit family.</text>
</comment>
<accession>A0A2T0FPR9</accession>
<dbReference type="GO" id="GO:0046961">
    <property type="term" value="F:proton-transporting ATPase activity, rotational mechanism"/>
    <property type="evidence" value="ECO:0007669"/>
    <property type="project" value="UniProtKB-UniRule"/>
</dbReference>
<dbReference type="InterPro" id="IPR016024">
    <property type="entry name" value="ARM-type_fold"/>
</dbReference>
<dbReference type="EMBL" id="NDIQ01000022">
    <property type="protein sequence ID" value="PRT56981.1"/>
    <property type="molecule type" value="Genomic_DNA"/>
</dbReference>
<keyword evidence="4 5" id="KW-0406">Ion transport</keyword>
<dbReference type="GO" id="GO:0000221">
    <property type="term" value="C:vacuolar proton-transporting V-type ATPase, V1 domain"/>
    <property type="evidence" value="ECO:0007669"/>
    <property type="project" value="UniProtKB-UniRule"/>
</dbReference>
<dbReference type="InterPro" id="IPR004908">
    <property type="entry name" value="ATPase_V1-cplx_hsu"/>
</dbReference>
<comment type="function">
    <text evidence="5">Subunit of the V1 complex of vacuolar(H+)-ATPase (V-ATPase), a multisubunit enzyme composed of a peripheral complex (V1) that hydrolyzes ATP and a membrane integral complex (V0) that translocates protons. V-ATPase is responsible for acidifying and maintaining the pH of intracellular compartments.</text>
</comment>
<evidence type="ECO:0000256" key="3">
    <source>
        <dbReference type="ARBA" id="ARBA00022781"/>
    </source>
</evidence>
<dbReference type="Pfam" id="PF03224">
    <property type="entry name" value="V-ATPase_H_N"/>
    <property type="match status" value="1"/>
</dbReference>
<evidence type="ECO:0000259" key="6">
    <source>
        <dbReference type="Pfam" id="PF11698"/>
    </source>
</evidence>
<dbReference type="Gene3D" id="1.25.10.10">
    <property type="entry name" value="Leucine-rich Repeat Variant"/>
    <property type="match status" value="1"/>
</dbReference>
<dbReference type="STRING" id="45607.A0A2T0FPR9"/>
<dbReference type="GO" id="GO:0000329">
    <property type="term" value="C:fungal-type vacuole membrane"/>
    <property type="evidence" value="ECO:0007669"/>
    <property type="project" value="TreeGrafter"/>
</dbReference>
<dbReference type="PANTHER" id="PTHR10698:SF0">
    <property type="entry name" value="V-TYPE PROTON ATPASE SUBUNIT H"/>
    <property type="match status" value="1"/>
</dbReference>
<gene>
    <name evidence="7" type="ORF">B9G98_04601</name>
</gene>
<dbReference type="AlphaFoldDB" id="A0A2T0FPR9"/>
<keyword evidence="3 5" id="KW-0375">Hydrogen ion transport</keyword>
<proteinExistence type="inferred from homology"/>
<evidence type="ECO:0000256" key="2">
    <source>
        <dbReference type="ARBA" id="ARBA00022448"/>
    </source>
</evidence>
<dbReference type="Proteomes" id="UP000238350">
    <property type="component" value="Unassembled WGS sequence"/>
</dbReference>
<dbReference type="InterPro" id="IPR011989">
    <property type="entry name" value="ARM-like"/>
</dbReference>
<dbReference type="RefSeq" id="XP_024666926.1">
    <property type="nucleotide sequence ID" value="XM_024811158.1"/>
</dbReference>
<reference evidence="7 8" key="1">
    <citation type="submission" date="2017-04" db="EMBL/GenBank/DDBJ databases">
        <title>Genome sequencing of [Candida] sorbophila.</title>
        <authorList>
            <person name="Ahn J.O."/>
        </authorList>
    </citation>
    <scope>NUCLEOTIDE SEQUENCE [LARGE SCALE GENOMIC DNA]</scope>
    <source>
        <strain evidence="7 8">DS02</strain>
    </source>
</reference>
<dbReference type="Pfam" id="PF11698">
    <property type="entry name" value="V-ATPase_H_C"/>
    <property type="match status" value="1"/>
</dbReference>
<keyword evidence="8" id="KW-1185">Reference proteome</keyword>
<name>A0A2T0FPR9_9ASCO</name>
<organism evidence="7 8">
    <name type="scientific">Wickerhamiella sorbophila</name>
    <dbReference type="NCBI Taxonomy" id="45607"/>
    <lineage>
        <taxon>Eukaryota</taxon>
        <taxon>Fungi</taxon>
        <taxon>Dikarya</taxon>
        <taxon>Ascomycota</taxon>
        <taxon>Saccharomycotina</taxon>
        <taxon>Dipodascomycetes</taxon>
        <taxon>Dipodascales</taxon>
        <taxon>Trichomonascaceae</taxon>
        <taxon>Wickerhamiella</taxon>
    </lineage>
</organism>
<keyword evidence="2 5" id="KW-0813">Transport</keyword>
<dbReference type="PIRSF" id="PIRSF032184">
    <property type="entry name" value="ATPase_V1_H"/>
    <property type="match status" value="1"/>
</dbReference>
<dbReference type="SUPFAM" id="SSF48371">
    <property type="entry name" value="ARM repeat"/>
    <property type="match status" value="1"/>
</dbReference>
<evidence type="ECO:0000256" key="1">
    <source>
        <dbReference type="ARBA" id="ARBA00008613"/>
    </source>
</evidence>
<feature type="domain" description="ATPase V1 complex subunit H C-terminal" evidence="6">
    <location>
        <begin position="313"/>
        <end position="428"/>
    </location>
</feature>
<dbReference type="GeneID" id="36518349"/>
<comment type="subunit">
    <text evidence="5">V-ATPase is a heteromultimeric enzyme made up of two complexes: the ATP-hydrolytic V1 complex and the proton translocation V0 complex.</text>
</comment>
<comment type="caution">
    <text evidence="7">The sequence shown here is derived from an EMBL/GenBank/DDBJ whole genome shotgun (WGS) entry which is preliminary data.</text>
</comment>
<evidence type="ECO:0000313" key="7">
    <source>
        <dbReference type="EMBL" id="PRT56981.1"/>
    </source>
</evidence>
<evidence type="ECO:0000256" key="5">
    <source>
        <dbReference type="PIRNR" id="PIRNR032184"/>
    </source>
</evidence>
<sequence>MEFIENQYLDEIRSTIRARKVPWEGYVRAELLNAEQASLFKTLEKYPVAEWVKPVSENLQQYVSTTMALLSPPSRDDVVRYIALFVGDVITTIPEFTTELLADSRCWPALTALLTKPDEQITILTTRVLAVLANSQIAPVDVIAELVAFLGDKFLTSPNTNLQDIAVQELALLAQTKFYRPVIWEKRSVILPQIIQLAQSPQFGLQVQYYSLLLIWLISYDRTIAKGCISEYNSAQTLLETAKISVKEKIVRVSVATLANYVRFSPHSAIPAIISQRGLQIVNLLSERKWADDELRQDVETLKQQLTDAYNSMTTFDEYYAELKTKRLLWSPTHRSATFWKTYIEEFRSQDWAVLKQLVQLLQTSEEPVTQAVACNDIACIVNTAPQSVTVLNKLGAKIKIMELMNSADPEVRYEALKATQALIGHMFAS</sequence>
<dbReference type="OrthoDB" id="10263554at2759"/>
<protein>
    <recommendedName>
        <fullName evidence="5">V-type proton ATPase subunit H</fullName>
    </recommendedName>
</protein>
<dbReference type="PANTHER" id="PTHR10698">
    <property type="entry name" value="V-TYPE PROTON ATPASE SUBUNIT H"/>
    <property type="match status" value="1"/>
</dbReference>
<dbReference type="Gene3D" id="1.25.40.150">
    <property type="entry name" value="V-type ATPase, subunit H, C-terminal domain"/>
    <property type="match status" value="1"/>
</dbReference>